<organism evidence="2 3">
    <name type="scientific">Calocera viscosa (strain TUFC12733)</name>
    <dbReference type="NCBI Taxonomy" id="1330018"/>
    <lineage>
        <taxon>Eukaryota</taxon>
        <taxon>Fungi</taxon>
        <taxon>Dikarya</taxon>
        <taxon>Basidiomycota</taxon>
        <taxon>Agaricomycotina</taxon>
        <taxon>Dacrymycetes</taxon>
        <taxon>Dacrymycetales</taxon>
        <taxon>Dacrymycetaceae</taxon>
        <taxon>Calocera</taxon>
    </lineage>
</organism>
<name>A0A167GKI7_CALVF</name>
<dbReference type="EMBL" id="KV417337">
    <property type="protein sequence ID" value="KZO90654.1"/>
    <property type="molecule type" value="Genomic_DNA"/>
</dbReference>
<evidence type="ECO:0000313" key="2">
    <source>
        <dbReference type="EMBL" id="KZO90654.1"/>
    </source>
</evidence>
<sequence>MEPLLDYRIVPQPSWLTHSPLPRLITVAAALLAALVVARVVALAAAADQLANRLWVTPVDEAG</sequence>
<evidence type="ECO:0000313" key="3">
    <source>
        <dbReference type="Proteomes" id="UP000076738"/>
    </source>
</evidence>
<keyword evidence="1" id="KW-1133">Transmembrane helix</keyword>
<keyword evidence="1" id="KW-0472">Membrane</keyword>
<proteinExistence type="predicted"/>
<keyword evidence="1" id="KW-0812">Transmembrane</keyword>
<dbReference type="Proteomes" id="UP000076738">
    <property type="component" value="Unassembled WGS sequence"/>
</dbReference>
<feature type="transmembrane region" description="Helical" evidence="1">
    <location>
        <begin position="24"/>
        <end position="46"/>
    </location>
</feature>
<keyword evidence="3" id="KW-1185">Reference proteome</keyword>
<evidence type="ECO:0000256" key="1">
    <source>
        <dbReference type="SAM" id="Phobius"/>
    </source>
</evidence>
<accession>A0A167GKI7</accession>
<dbReference type="AlphaFoldDB" id="A0A167GKI7"/>
<protein>
    <submittedName>
        <fullName evidence="2">Uncharacterized protein</fullName>
    </submittedName>
</protein>
<gene>
    <name evidence="2" type="ORF">CALVIDRAFT_542519</name>
</gene>
<reference evidence="2 3" key="1">
    <citation type="journal article" date="2016" name="Mol. Biol. Evol.">
        <title>Comparative Genomics of Early-Diverging Mushroom-Forming Fungi Provides Insights into the Origins of Lignocellulose Decay Capabilities.</title>
        <authorList>
            <person name="Nagy L.G."/>
            <person name="Riley R."/>
            <person name="Tritt A."/>
            <person name="Adam C."/>
            <person name="Daum C."/>
            <person name="Floudas D."/>
            <person name="Sun H."/>
            <person name="Yadav J.S."/>
            <person name="Pangilinan J."/>
            <person name="Larsson K.H."/>
            <person name="Matsuura K."/>
            <person name="Barry K."/>
            <person name="Labutti K."/>
            <person name="Kuo R."/>
            <person name="Ohm R.A."/>
            <person name="Bhattacharya S.S."/>
            <person name="Shirouzu T."/>
            <person name="Yoshinaga Y."/>
            <person name="Martin F.M."/>
            <person name="Grigoriev I.V."/>
            <person name="Hibbett D.S."/>
        </authorList>
    </citation>
    <scope>NUCLEOTIDE SEQUENCE [LARGE SCALE GENOMIC DNA]</scope>
    <source>
        <strain evidence="2 3">TUFC12733</strain>
    </source>
</reference>